<protein>
    <submittedName>
        <fullName evidence="2">Uncharacterized protein</fullName>
    </submittedName>
</protein>
<sequence length="40" mass="4749">MSFIRLMKDKKVREKEENVLHPFDEGQKSKREGRKCPSSV</sequence>
<comment type="caution">
    <text evidence="2">The sequence shown here is derived from an EMBL/GenBank/DDBJ whole genome shotgun (WGS) entry which is preliminary data.</text>
</comment>
<evidence type="ECO:0000256" key="1">
    <source>
        <dbReference type="SAM" id="MobiDB-lite"/>
    </source>
</evidence>
<accession>A0ABT9ZIR2</accession>
<organism evidence="2 3">
    <name type="scientific">Metabacillus malikii</name>
    <dbReference type="NCBI Taxonomy" id="1504265"/>
    <lineage>
        <taxon>Bacteria</taxon>
        <taxon>Bacillati</taxon>
        <taxon>Bacillota</taxon>
        <taxon>Bacilli</taxon>
        <taxon>Bacillales</taxon>
        <taxon>Bacillaceae</taxon>
        <taxon>Metabacillus</taxon>
    </lineage>
</organism>
<evidence type="ECO:0000313" key="2">
    <source>
        <dbReference type="EMBL" id="MDQ0231125.1"/>
    </source>
</evidence>
<feature type="compositionally biased region" description="Basic and acidic residues" evidence="1">
    <location>
        <begin position="17"/>
        <end position="30"/>
    </location>
</feature>
<name>A0ABT9ZIR2_9BACI</name>
<proteinExistence type="predicted"/>
<evidence type="ECO:0000313" key="3">
    <source>
        <dbReference type="Proteomes" id="UP001234495"/>
    </source>
</evidence>
<dbReference type="EMBL" id="JAUSUD010000010">
    <property type="protein sequence ID" value="MDQ0231125.1"/>
    <property type="molecule type" value="Genomic_DNA"/>
</dbReference>
<feature type="region of interest" description="Disordered" evidence="1">
    <location>
        <begin position="17"/>
        <end position="40"/>
    </location>
</feature>
<reference evidence="2 3" key="1">
    <citation type="submission" date="2023-07" db="EMBL/GenBank/DDBJ databases">
        <title>Genomic Encyclopedia of Type Strains, Phase IV (KMG-IV): sequencing the most valuable type-strain genomes for metagenomic binning, comparative biology and taxonomic classification.</title>
        <authorList>
            <person name="Goeker M."/>
        </authorList>
    </citation>
    <scope>NUCLEOTIDE SEQUENCE [LARGE SCALE GENOMIC DNA]</scope>
    <source>
        <strain evidence="2 3">DSM 29005</strain>
    </source>
</reference>
<gene>
    <name evidence="2" type="ORF">J2S19_002387</name>
</gene>
<dbReference type="Proteomes" id="UP001234495">
    <property type="component" value="Unassembled WGS sequence"/>
</dbReference>
<keyword evidence="3" id="KW-1185">Reference proteome</keyword>